<dbReference type="Pfam" id="PF00158">
    <property type="entry name" value="Sigma54_activat"/>
    <property type="match status" value="1"/>
</dbReference>
<dbReference type="SMART" id="SM00382">
    <property type="entry name" value="AAA"/>
    <property type="match status" value="1"/>
</dbReference>
<dbReference type="NCBIfam" id="TIGR00229">
    <property type="entry name" value="sensory_box"/>
    <property type="match status" value="1"/>
</dbReference>
<gene>
    <name evidence="7" type="ORF">H9701_00090</name>
</gene>
<feature type="domain" description="Sigma-54 factor interaction" evidence="5">
    <location>
        <begin position="155"/>
        <end position="384"/>
    </location>
</feature>
<evidence type="ECO:0000256" key="3">
    <source>
        <dbReference type="ARBA" id="ARBA00023015"/>
    </source>
</evidence>
<dbReference type="EMBL" id="DWWJ01000002">
    <property type="protein sequence ID" value="HJC39935.1"/>
    <property type="molecule type" value="Genomic_DNA"/>
</dbReference>
<dbReference type="Gene3D" id="1.10.10.60">
    <property type="entry name" value="Homeodomain-like"/>
    <property type="match status" value="1"/>
</dbReference>
<comment type="caution">
    <text evidence="7">The sequence shown here is derived from an EMBL/GenBank/DDBJ whole genome shotgun (WGS) entry which is preliminary data.</text>
</comment>
<dbReference type="GO" id="GO:0043565">
    <property type="term" value="F:sequence-specific DNA binding"/>
    <property type="evidence" value="ECO:0007669"/>
    <property type="project" value="InterPro"/>
</dbReference>
<keyword evidence="3" id="KW-0805">Transcription regulation</keyword>
<dbReference type="PRINTS" id="PR01590">
    <property type="entry name" value="HTHFIS"/>
</dbReference>
<dbReference type="PANTHER" id="PTHR32071">
    <property type="entry name" value="TRANSCRIPTIONAL REGULATORY PROTEIN"/>
    <property type="match status" value="1"/>
</dbReference>
<dbReference type="CDD" id="cd00130">
    <property type="entry name" value="PAS"/>
    <property type="match status" value="1"/>
</dbReference>
<dbReference type="PROSITE" id="PS50112">
    <property type="entry name" value="PAS"/>
    <property type="match status" value="1"/>
</dbReference>
<dbReference type="PROSITE" id="PS00688">
    <property type="entry name" value="SIGMA54_INTERACT_3"/>
    <property type="match status" value="1"/>
</dbReference>
<proteinExistence type="predicted"/>
<dbReference type="InterPro" id="IPR003593">
    <property type="entry name" value="AAA+_ATPase"/>
</dbReference>
<keyword evidence="2" id="KW-0067">ATP-binding</keyword>
<dbReference type="SUPFAM" id="SSF46689">
    <property type="entry name" value="Homeodomain-like"/>
    <property type="match status" value="1"/>
</dbReference>
<accession>A0A9D2NZ15</accession>
<evidence type="ECO:0000256" key="1">
    <source>
        <dbReference type="ARBA" id="ARBA00022741"/>
    </source>
</evidence>
<dbReference type="InterPro" id="IPR025662">
    <property type="entry name" value="Sigma_54_int_dom_ATP-bd_1"/>
</dbReference>
<keyword evidence="4" id="KW-0804">Transcription</keyword>
<dbReference type="SUPFAM" id="SSF55785">
    <property type="entry name" value="PYP-like sensor domain (PAS domain)"/>
    <property type="match status" value="1"/>
</dbReference>
<dbReference type="Pfam" id="PF02954">
    <property type="entry name" value="HTH_8"/>
    <property type="match status" value="1"/>
</dbReference>
<dbReference type="GO" id="GO:0005524">
    <property type="term" value="F:ATP binding"/>
    <property type="evidence" value="ECO:0007669"/>
    <property type="project" value="UniProtKB-KW"/>
</dbReference>
<dbReference type="PROSITE" id="PS00675">
    <property type="entry name" value="SIGMA54_INTERACT_1"/>
    <property type="match status" value="1"/>
</dbReference>
<dbReference type="CDD" id="cd00009">
    <property type="entry name" value="AAA"/>
    <property type="match status" value="1"/>
</dbReference>
<dbReference type="InterPro" id="IPR002078">
    <property type="entry name" value="Sigma_54_int"/>
</dbReference>
<dbReference type="Proteomes" id="UP000823882">
    <property type="component" value="Unassembled WGS sequence"/>
</dbReference>
<dbReference type="Gene3D" id="3.30.450.20">
    <property type="entry name" value="PAS domain"/>
    <property type="match status" value="1"/>
</dbReference>
<name>A0A9D2NZ15_9FIRM</name>
<dbReference type="InterPro" id="IPR000014">
    <property type="entry name" value="PAS"/>
</dbReference>
<evidence type="ECO:0000256" key="2">
    <source>
        <dbReference type="ARBA" id="ARBA00022840"/>
    </source>
</evidence>
<dbReference type="InterPro" id="IPR025944">
    <property type="entry name" value="Sigma_54_int_dom_CS"/>
</dbReference>
<dbReference type="GO" id="GO:0006355">
    <property type="term" value="P:regulation of DNA-templated transcription"/>
    <property type="evidence" value="ECO:0007669"/>
    <property type="project" value="InterPro"/>
</dbReference>
<dbReference type="AlphaFoldDB" id="A0A9D2NZ15"/>
<reference evidence="7" key="1">
    <citation type="journal article" date="2021" name="PeerJ">
        <title>Extensive microbial diversity within the chicken gut microbiome revealed by metagenomics and culture.</title>
        <authorList>
            <person name="Gilroy R."/>
            <person name="Ravi A."/>
            <person name="Getino M."/>
            <person name="Pursley I."/>
            <person name="Horton D.L."/>
            <person name="Alikhan N.F."/>
            <person name="Baker D."/>
            <person name="Gharbi K."/>
            <person name="Hall N."/>
            <person name="Watson M."/>
            <person name="Adriaenssens E.M."/>
            <person name="Foster-Nyarko E."/>
            <person name="Jarju S."/>
            <person name="Secka A."/>
            <person name="Antonio M."/>
            <person name="Oren A."/>
            <person name="Chaudhuri R.R."/>
            <person name="La Ragione R."/>
            <person name="Hildebrand F."/>
            <person name="Pallen M.J."/>
        </authorList>
    </citation>
    <scope>NUCLEOTIDE SEQUENCE</scope>
    <source>
        <strain evidence="7">CHK186-1790</strain>
    </source>
</reference>
<organism evidence="7 8">
    <name type="scientific">Candidatus Intestinimonas pullistercoris</name>
    <dbReference type="NCBI Taxonomy" id="2838623"/>
    <lineage>
        <taxon>Bacteria</taxon>
        <taxon>Bacillati</taxon>
        <taxon>Bacillota</taxon>
        <taxon>Clostridia</taxon>
        <taxon>Eubacteriales</taxon>
        <taxon>Intestinimonas</taxon>
    </lineage>
</organism>
<dbReference type="Pfam" id="PF00989">
    <property type="entry name" value="PAS"/>
    <property type="match status" value="1"/>
</dbReference>
<dbReference type="Gene3D" id="1.10.8.60">
    <property type="match status" value="1"/>
</dbReference>
<dbReference type="Gene3D" id="3.40.50.300">
    <property type="entry name" value="P-loop containing nucleotide triphosphate hydrolases"/>
    <property type="match status" value="1"/>
</dbReference>
<evidence type="ECO:0000313" key="7">
    <source>
        <dbReference type="EMBL" id="HJC39935.1"/>
    </source>
</evidence>
<evidence type="ECO:0000259" key="6">
    <source>
        <dbReference type="PROSITE" id="PS50112"/>
    </source>
</evidence>
<dbReference type="InterPro" id="IPR035965">
    <property type="entry name" value="PAS-like_dom_sf"/>
</dbReference>
<dbReference type="PROSITE" id="PS50045">
    <property type="entry name" value="SIGMA54_INTERACT_4"/>
    <property type="match status" value="1"/>
</dbReference>
<reference evidence="7" key="2">
    <citation type="submission" date="2021-04" db="EMBL/GenBank/DDBJ databases">
        <authorList>
            <person name="Gilroy R."/>
        </authorList>
    </citation>
    <scope>NUCLEOTIDE SEQUENCE</scope>
    <source>
        <strain evidence="7">CHK186-1790</strain>
    </source>
</reference>
<protein>
    <submittedName>
        <fullName evidence="7">Sigma 54-interacting transcriptional regulator</fullName>
    </submittedName>
</protein>
<feature type="domain" description="PAS" evidence="6">
    <location>
        <begin position="11"/>
        <end position="52"/>
    </location>
</feature>
<sequence length="470" mass="53285">MTKDHWYRLIFEEFLDRTEDGFIVVDKDGVITDINQNYCDFLSRKREDIVGKPIGQVITTTSMYDVLSRKLRGDVGRIYIQPYSVGETRDQSEVYAVANRFCFFEEDGTLLGAAAHMKFRQRAMDTARELQELELQYYKEAYQQSFSGKGGFSCIVGQDPKLLELKRYGIQVARTDFPVLITGETGTGKEVFAKAIHLESDRRDGPFIAVNCGAIPDNLLESELFGYEEGAFTGARKGGKPGKFQLANHGTLFLDEIGDMPFPLQVKLLRVLQDQQVERVGGDAPIPVDVRIVAATRQDLQKLMAQGQFREDLYYRLAVINMETIPLRERPGDILLHANHYLEELNRKYKTSIVLSDRVKHCLRAYSWPGNVRELQNVLAGAYASCDKILIDVGDLPTKVASRHLDRGQDGQERSHLAEIVDAYEASVIREALRHNGENVRLAALELGVERSLLYKKMKRLGISLRRVVE</sequence>
<evidence type="ECO:0000256" key="4">
    <source>
        <dbReference type="ARBA" id="ARBA00023163"/>
    </source>
</evidence>
<dbReference type="SMART" id="SM00091">
    <property type="entry name" value="PAS"/>
    <property type="match status" value="1"/>
</dbReference>
<dbReference type="InterPro" id="IPR013767">
    <property type="entry name" value="PAS_fold"/>
</dbReference>
<dbReference type="InterPro" id="IPR058031">
    <property type="entry name" value="AAA_lid_NorR"/>
</dbReference>
<keyword evidence="1" id="KW-0547">Nucleotide-binding</keyword>
<dbReference type="InterPro" id="IPR027417">
    <property type="entry name" value="P-loop_NTPase"/>
</dbReference>
<evidence type="ECO:0000259" key="5">
    <source>
        <dbReference type="PROSITE" id="PS50045"/>
    </source>
</evidence>
<dbReference type="InterPro" id="IPR002197">
    <property type="entry name" value="HTH_Fis"/>
</dbReference>
<dbReference type="FunFam" id="3.40.50.300:FF:000006">
    <property type="entry name" value="DNA-binding transcriptional regulator NtrC"/>
    <property type="match status" value="1"/>
</dbReference>
<evidence type="ECO:0000313" key="8">
    <source>
        <dbReference type="Proteomes" id="UP000823882"/>
    </source>
</evidence>
<dbReference type="Pfam" id="PF25601">
    <property type="entry name" value="AAA_lid_14"/>
    <property type="match status" value="1"/>
</dbReference>
<dbReference type="PANTHER" id="PTHR32071:SF57">
    <property type="entry name" value="C4-DICARBOXYLATE TRANSPORT TRANSCRIPTIONAL REGULATORY PROTEIN DCTD"/>
    <property type="match status" value="1"/>
</dbReference>
<dbReference type="SUPFAM" id="SSF52540">
    <property type="entry name" value="P-loop containing nucleoside triphosphate hydrolases"/>
    <property type="match status" value="1"/>
</dbReference>
<dbReference type="InterPro" id="IPR009057">
    <property type="entry name" value="Homeodomain-like_sf"/>
</dbReference>